<dbReference type="InterPro" id="IPR017790">
    <property type="entry name" value="Penicillin-binding_protein_2"/>
</dbReference>
<dbReference type="GO" id="GO:0009252">
    <property type="term" value="P:peptidoglycan biosynthetic process"/>
    <property type="evidence" value="ECO:0007669"/>
    <property type="project" value="UniProtKB-KW"/>
</dbReference>
<dbReference type="KEGG" id="aacx:DEACI_0057"/>
<evidence type="ECO:0000256" key="14">
    <source>
        <dbReference type="SAM" id="Phobius"/>
    </source>
</evidence>
<evidence type="ECO:0000256" key="8">
    <source>
        <dbReference type="ARBA" id="ARBA00022801"/>
    </source>
</evidence>
<evidence type="ECO:0000256" key="4">
    <source>
        <dbReference type="ARBA" id="ARBA00022475"/>
    </source>
</evidence>
<keyword evidence="19" id="KW-1185">Reference proteome</keyword>
<evidence type="ECO:0000256" key="11">
    <source>
        <dbReference type="ARBA" id="ARBA00022989"/>
    </source>
</evidence>
<dbReference type="Pfam" id="PF00905">
    <property type="entry name" value="Transpeptidase"/>
    <property type="match status" value="1"/>
</dbReference>
<dbReference type="GO" id="GO:0071555">
    <property type="term" value="P:cell wall organization"/>
    <property type="evidence" value="ECO:0007669"/>
    <property type="project" value="UniProtKB-KW"/>
</dbReference>
<dbReference type="RefSeq" id="WP_240983246.1">
    <property type="nucleotide sequence ID" value="NZ_CDGJ01000033.1"/>
</dbReference>
<evidence type="ECO:0000256" key="5">
    <source>
        <dbReference type="ARBA" id="ARBA00022519"/>
    </source>
</evidence>
<keyword evidence="10" id="KW-0573">Peptidoglycan synthesis</keyword>
<accession>A0A8S0Y1E3</accession>
<keyword evidence="7 14" id="KW-0812">Transmembrane</keyword>
<dbReference type="InterPro" id="IPR005311">
    <property type="entry name" value="PBP_dimer"/>
</dbReference>
<keyword evidence="11 14" id="KW-1133">Transmembrane helix</keyword>
<reference evidence="18" key="1">
    <citation type="submission" date="2014-11" db="EMBL/GenBank/DDBJ databases">
        <authorList>
            <person name="Hornung B.V."/>
        </authorList>
    </citation>
    <scope>NUCLEOTIDE SEQUENCE</scope>
    <source>
        <strain evidence="18">INE</strain>
    </source>
</reference>
<gene>
    <name evidence="17" type="ORF">DEACI_0057</name>
    <name evidence="18" type="ORF">DEACI_1211</name>
</gene>
<proteinExistence type="inferred from homology"/>
<protein>
    <submittedName>
        <fullName evidence="17">Penicillin binding protein transpeptidase domain</fullName>
    </submittedName>
    <submittedName>
        <fullName evidence="18">Penicillin-binding protein 2</fullName>
    </submittedName>
</protein>
<organism evidence="17">
    <name type="scientific">Acididesulfobacillus acetoxydans</name>
    <dbReference type="NCBI Taxonomy" id="1561005"/>
    <lineage>
        <taxon>Bacteria</taxon>
        <taxon>Bacillati</taxon>
        <taxon>Bacillota</taxon>
        <taxon>Clostridia</taxon>
        <taxon>Eubacteriales</taxon>
        <taxon>Peptococcaceae</taxon>
        <taxon>Acididesulfobacillus</taxon>
    </lineage>
</organism>
<dbReference type="NCBIfam" id="TIGR03423">
    <property type="entry name" value="pbp2_mrdA"/>
    <property type="match status" value="1"/>
</dbReference>
<evidence type="ECO:0000256" key="9">
    <source>
        <dbReference type="ARBA" id="ARBA00022960"/>
    </source>
</evidence>
<dbReference type="InterPro" id="IPR012338">
    <property type="entry name" value="Beta-lactam/transpept-like"/>
</dbReference>
<dbReference type="InterPro" id="IPR001460">
    <property type="entry name" value="PCN-bd_Tpept"/>
</dbReference>
<keyword evidence="9" id="KW-0133">Cell shape</keyword>
<sequence>MEEKERKPFRRRLRGLTAVVFLVFGILIFNLWHLQIAEGSYYAAMARGNVMRLVPLPATRGDIVDRSGELLATSVPEFALTLDWLDLQKSMSADWKDVILRLAGFVKPYWPNQAESVQNIEEDILVMIQDHQWVRYRPMTILQNVPKTLRATVAEHQEELPGVSVDAVPVRYYPQHTLAGQVLGYVRQISKGEISQFDENPDAKKAGFRYQPGDMVGKMGVEKAYDFWLRGVEGEEQVEVDNNARPVAKTVLKQPQPGKTIHLTLDAKLQSVVENSLEQIIKGLQRQNPNAKAGAAVVIDVNTGQILAMASEPAMDPNALIGNISAATAYKYFQDKDAASFNRALTGLYAPGSTFKMITALAALKAGVVTPTETINDVKSSLGSASAQAQGFSEWGGNYFGQVDLYKAIAMSSDIYFQVVGARVFKANPGLVKQLANEAGLGEYSGVDLPGEAKGIAPSPAWKKAYYEPYYKKLLQEKLAAIETKYGAEISKATDAKQKAKLQQEEAVQKNDANVWYNQMVAQNVDWHLYDSFNNAIGQGYNYYTPLQLANYVATIVNGGKHYQPYIVNEITDPVTGKVIRQYQPKLLNTLDVSQKDLDIVKKAMSDTTAYGTGAIFGDVPGFSGGAKTGTAQLGSKNTLAAQTYNGTFVAFAPYNHPQIAFAGVVEYANHGVDSAGMVCKAAFKAYFGWK</sequence>
<comment type="similarity">
    <text evidence="3">Belongs to the transpeptidase family.</text>
</comment>
<dbReference type="EMBL" id="LR746496">
    <property type="protein sequence ID" value="CAA7599435.1"/>
    <property type="molecule type" value="Genomic_DNA"/>
</dbReference>
<dbReference type="AlphaFoldDB" id="A0A8S0Y1E3"/>
<feature type="domain" description="Penicillin-binding protein transpeptidase" evidence="15">
    <location>
        <begin position="294"/>
        <end position="675"/>
    </location>
</feature>
<evidence type="ECO:0000256" key="6">
    <source>
        <dbReference type="ARBA" id="ARBA00022670"/>
    </source>
</evidence>
<dbReference type="Proteomes" id="UP001071230">
    <property type="component" value="Unassembled WGS sequence"/>
</dbReference>
<keyword evidence="8" id="KW-0378">Hydrolase</keyword>
<evidence type="ECO:0000256" key="2">
    <source>
        <dbReference type="ARBA" id="ARBA00004236"/>
    </source>
</evidence>
<feature type="transmembrane region" description="Helical" evidence="14">
    <location>
        <begin position="12"/>
        <end position="32"/>
    </location>
</feature>
<dbReference type="Pfam" id="PF03717">
    <property type="entry name" value="PBP_dimer"/>
    <property type="match status" value="1"/>
</dbReference>
<keyword evidence="5" id="KW-0997">Cell inner membrane</keyword>
<evidence type="ECO:0000256" key="3">
    <source>
        <dbReference type="ARBA" id="ARBA00007171"/>
    </source>
</evidence>
<dbReference type="Proteomes" id="UP000836597">
    <property type="component" value="Chromosome"/>
</dbReference>
<dbReference type="GO" id="GO:0008658">
    <property type="term" value="F:penicillin binding"/>
    <property type="evidence" value="ECO:0007669"/>
    <property type="project" value="InterPro"/>
</dbReference>
<dbReference type="InterPro" id="IPR036138">
    <property type="entry name" value="PBP_dimer_sf"/>
</dbReference>
<evidence type="ECO:0000256" key="1">
    <source>
        <dbReference type="ARBA" id="ARBA00004167"/>
    </source>
</evidence>
<dbReference type="GO" id="GO:0071972">
    <property type="term" value="F:peptidoglycan L,D-transpeptidase activity"/>
    <property type="evidence" value="ECO:0007669"/>
    <property type="project" value="TreeGrafter"/>
</dbReference>
<keyword evidence="4" id="KW-1003">Cell membrane</keyword>
<dbReference type="Gene3D" id="3.40.710.10">
    <property type="entry name" value="DD-peptidase/beta-lactamase superfamily"/>
    <property type="match status" value="1"/>
</dbReference>
<dbReference type="Gene3D" id="3.90.1310.10">
    <property type="entry name" value="Penicillin-binding protein 2a (Domain 2)"/>
    <property type="match status" value="1"/>
</dbReference>
<evidence type="ECO:0000256" key="10">
    <source>
        <dbReference type="ARBA" id="ARBA00022984"/>
    </source>
</evidence>
<evidence type="ECO:0000256" key="7">
    <source>
        <dbReference type="ARBA" id="ARBA00022692"/>
    </source>
</evidence>
<evidence type="ECO:0000256" key="12">
    <source>
        <dbReference type="ARBA" id="ARBA00023136"/>
    </source>
</evidence>
<evidence type="ECO:0000259" key="15">
    <source>
        <dbReference type="Pfam" id="PF00905"/>
    </source>
</evidence>
<dbReference type="InterPro" id="IPR050515">
    <property type="entry name" value="Beta-lactam/transpept"/>
</dbReference>
<comment type="subcellular location">
    <subcellularLocation>
        <location evidence="2">Cell membrane</location>
    </subcellularLocation>
    <subcellularLocation>
        <location evidence="1">Membrane</location>
        <topology evidence="1">Single-pass membrane protein</topology>
    </subcellularLocation>
</comment>
<dbReference type="GO" id="GO:0008360">
    <property type="term" value="P:regulation of cell shape"/>
    <property type="evidence" value="ECO:0007669"/>
    <property type="project" value="UniProtKB-KW"/>
</dbReference>
<keyword evidence="13" id="KW-0961">Cell wall biogenesis/degradation</keyword>
<evidence type="ECO:0000259" key="16">
    <source>
        <dbReference type="Pfam" id="PF03717"/>
    </source>
</evidence>
<dbReference type="GO" id="GO:0009002">
    <property type="term" value="F:serine-type D-Ala-D-Ala carboxypeptidase activity"/>
    <property type="evidence" value="ECO:0007669"/>
    <property type="project" value="InterPro"/>
</dbReference>
<dbReference type="GO" id="GO:0006508">
    <property type="term" value="P:proteolysis"/>
    <property type="evidence" value="ECO:0007669"/>
    <property type="project" value="UniProtKB-KW"/>
</dbReference>
<evidence type="ECO:0000313" key="18">
    <source>
        <dbReference type="EMBL" id="CEJ06760.1"/>
    </source>
</evidence>
<feature type="domain" description="Penicillin-binding protein dimerisation" evidence="16">
    <location>
        <begin position="56"/>
        <end position="249"/>
    </location>
</feature>
<evidence type="ECO:0000256" key="13">
    <source>
        <dbReference type="ARBA" id="ARBA00023316"/>
    </source>
</evidence>
<dbReference type="SUPFAM" id="SSF56601">
    <property type="entry name" value="beta-lactamase/transpeptidase-like"/>
    <property type="match status" value="1"/>
</dbReference>
<keyword evidence="6" id="KW-0645">Protease</keyword>
<dbReference type="PANTHER" id="PTHR30627">
    <property type="entry name" value="PEPTIDOGLYCAN D,D-TRANSPEPTIDASE"/>
    <property type="match status" value="1"/>
</dbReference>
<evidence type="ECO:0000313" key="17">
    <source>
        <dbReference type="EMBL" id="CAA7599435.1"/>
    </source>
</evidence>
<name>A0A8S0Y1E3_9FIRM</name>
<dbReference type="EMBL" id="CDGJ01000033">
    <property type="protein sequence ID" value="CEJ06760.1"/>
    <property type="molecule type" value="Genomic_DNA"/>
</dbReference>
<keyword evidence="12 14" id="KW-0472">Membrane</keyword>
<evidence type="ECO:0000313" key="19">
    <source>
        <dbReference type="Proteomes" id="UP001071230"/>
    </source>
</evidence>
<dbReference type="GO" id="GO:0005886">
    <property type="term" value="C:plasma membrane"/>
    <property type="evidence" value="ECO:0007669"/>
    <property type="project" value="UniProtKB-SubCell"/>
</dbReference>
<dbReference type="SUPFAM" id="SSF56519">
    <property type="entry name" value="Penicillin binding protein dimerisation domain"/>
    <property type="match status" value="1"/>
</dbReference>
<reference evidence="17" key="2">
    <citation type="submission" date="2020-01" db="EMBL/GenBank/DDBJ databases">
        <authorList>
            <person name="Hornung B."/>
        </authorList>
    </citation>
    <scope>NUCLEOTIDE SEQUENCE</scope>
    <source>
        <strain evidence="17">PacBioINE</strain>
    </source>
</reference>
<dbReference type="PANTHER" id="PTHR30627:SF2">
    <property type="entry name" value="PEPTIDOGLYCAN D,D-TRANSPEPTIDASE MRDA"/>
    <property type="match status" value="1"/>
</dbReference>